<dbReference type="OrthoDB" id="9790372at2"/>
<name>A0A1L7CMR2_CORFL</name>
<keyword evidence="2" id="KW-0238">DNA-binding</keyword>
<dbReference type="InterPro" id="IPR003772">
    <property type="entry name" value="YceD"/>
</dbReference>
<feature type="compositionally biased region" description="Acidic residues" evidence="1">
    <location>
        <begin position="153"/>
        <end position="173"/>
    </location>
</feature>
<reference evidence="2 3" key="1">
    <citation type="submission" date="2014-08" db="EMBL/GenBank/DDBJ databases">
        <title>Complete genome sequence of Corynebacterium flavescens OJ8(T)(=DSM 20296(T)), isolated from cheese.</title>
        <authorList>
            <person name="Ruckert C."/>
            <person name="Albersmeier A."/>
            <person name="Winkler A."/>
            <person name="Kalinowski J."/>
        </authorList>
    </citation>
    <scope>NUCLEOTIDE SEQUENCE [LARGE SCALE GENOMIC DNA]</scope>
    <source>
        <strain evidence="2 3">OJ8</strain>
    </source>
</reference>
<dbReference type="GO" id="GO:0003677">
    <property type="term" value="F:DNA binding"/>
    <property type="evidence" value="ECO:0007669"/>
    <property type="project" value="UniProtKB-KW"/>
</dbReference>
<keyword evidence="3" id="KW-1185">Reference proteome</keyword>
<dbReference type="EMBL" id="CP009246">
    <property type="protein sequence ID" value="APT87130.1"/>
    <property type="molecule type" value="Genomic_DNA"/>
</dbReference>
<proteinExistence type="predicted"/>
<dbReference type="Pfam" id="PF02620">
    <property type="entry name" value="YceD"/>
    <property type="match status" value="1"/>
</dbReference>
<dbReference type="KEGG" id="cfc:CFLV_07945"/>
<sequence length="185" mass="19616">MTSPLKFNVADLLRSQGAEAMPEQRSQTGPAPERIGLSMIAVEKGDDITVDATLTPLGSGVLVDADVTGTLTAQCARCLRELHPHLDLHVSQVFSADDSFVTGDAAPEDLGSGDEIPAIVADDLDLLQTVIDEAGLNLPFAPVCEEGCEIDTPEGVETGVLDDGDDAEEEEEKVDPRWSGLEKFL</sequence>
<protein>
    <submittedName>
        <fullName evidence="2">DNA-binding protein</fullName>
    </submittedName>
</protein>
<dbReference type="GeneID" id="82880646"/>
<dbReference type="Proteomes" id="UP000185479">
    <property type="component" value="Chromosome"/>
</dbReference>
<accession>A0A1L7CMR2</accession>
<evidence type="ECO:0000313" key="3">
    <source>
        <dbReference type="Proteomes" id="UP000185479"/>
    </source>
</evidence>
<evidence type="ECO:0000313" key="2">
    <source>
        <dbReference type="EMBL" id="APT87130.1"/>
    </source>
</evidence>
<dbReference type="STRING" id="28028.CFLV_07945"/>
<feature type="region of interest" description="Disordered" evidence="1">
    <location>
        <begin position="153"/>
        <end position="185"/>
    </location>
</feature>
<dbReference type="RefSeq" id="WP_075730066.1">
    <property type="nucleotide sequence ID" value="NZ_BJNB01000009.1"/>
</dbReference>
<gene>
    <name evidence="2" type="ORF">CFLV_07945</name>
</gene>
<dbReference type="AlphaFoldDB" id="A0A1L7CMR2"/>
<organism evidence="2 3">
    <name type="scientific">Corynebacterium flavescens</name>
    <dbReference type="NCBI Taxonomy" id="28028"/>
    <lineage>
        <taxon>Bacteria</taxon>
        <taxon>Bacillati</taxon>
        <taxon>Actinomycetota</taxon>
        <taxon>Actinomycetes</taxon>
        <taxon>Mycobacteriales</taxon>
        <taxon>Corynebacteriaceae</taxon>
        <taxon>Corynebacterium</taxon>
    </lineage>
</organism>
<evidence type="ECO:0000256" key="1">
    <source>
        <dbReference type="SAM" id="MobiDB-lite"/>
    </source>
</evidence>